<comment type="caution">
    <text evidence="2">The sequence shown here is derived from an EMBL/GenBank/DDBJ whole genome shotgun (WGS) entry which is preliminary data.</text>
</comment>
<reference evidence="2 3" key="1">
    <citation type="submission" date="2013-05" db="EMBL/GenBank/DDBJ databases">
        <title>Genome sequence of Streptomyces sparsogenes DSM 40356.</title>
        <authorList>
            <person name="Coyne S."/>
            <person name="Seebeck F.P."/>
        </authorList>
    </citation>
    <scope>NUCLEOTIDE SEQUENCE [LARGE SCALE GENOMIC DNA]</scope>
    <source>
        <strain evidence="2 3">DSM 40356</strain>
    </source>
</reference>
<evidence type="ECO:0000259" key="1">
    <source>
        <dbReference type="PROSITE" id="PS51186"/>
    </source>
</evidence>
<dbReference type="PANTHER" id="PTHR43441">
    <property type="entry name" value="RIBOSOMAL-PROTEIN-SERINE ACETYLTRANSFERASE"/>
    <property type="match status" value="1"/>
</dbReference>
<dbReference type="GO" id="GO:0005737">
    <property type="term" value="C:cytoplasm"/>
    <property type="evidence" value="ECO:0007669"/>
    <property type="project" value="TreeGrafter"/>
</dbReference>
<gene>
    <name evidence="2" type="ORF">SPAR_40167</name>
</gene>
<dbReference type="STRING" id="67365.GCA_001704635_05154"/>
<dbReference type="GO" id="GO:1990189">
    <property type="term" value="F:protein N-terminal-serine acetyltransferase activity"/>
    <property type="evidence" value="ECO:0007669"/>
    <property type="project" value="TreeGrafter"/>
</dbReference>
<proteinExistence type="predicted"/>
<dbReference type="Proteomes" id="UP000186168">
    <property type="component" value="Unassembled WGS sequence"/>
</dbReference>
<feature type="domain" description="N-acetyltransferase" evidence="1">
    <location>
        <begin position="11"/>
        <end position="180"/>
    </location>
</feature>
<sequence length="203" mass="22574">MEPVTLTTGRLLLRPFEPRDADAVHAACQDPDIRRWTPVPSPYERAHAEEFVGRVCPEEWRDDISYRFAVVTRDGGALVGSMALVQLARLRTEEHQAELGYWTAPEHRRRGFTGEAARAVVEWAFTALGVERLEWCAQVGNEGSRAVALAAGFRMEGIDRARIVHHGTRRDAWRGAILPSDLGLPSTTPYLPAPERPAVTDPA</sequence>
<dbReference type="InterPro" id="IPR016181">
    <property type="entry name" value="Acyl_CoA_acyltransferase"/>
</dbReference>
<accession>A0A1R1S600</accession>
<dbReference type="AlphaFoldDB" id="A0A1R1S600"/>
<dbReference type="SUPFAM" id="SSF55729">
    <property type="entry name" value="Acyl-CoA N-acyltransferases (Nat)"/>
    <property type="match status" value="1"/>
</dbReference>
<keyword evidence="3" id="KW-1185">Reference proteome</keyword>
<dbReference type="GO" id="GO:0008999">
    <property type="term" value="F:protein-N-terminal-alanine acetyltransferase activity"/>
    <property type="evidence" value="ECO:0007669"/>
    <property type="project" value="TreeGrafter"/>
</dbReference>
<dbReference type="RefSeq" id="WP_065960225.1">
    <property type="nucleotide sequence ID" value="NZ_ASQP01000519.1"/>
</dbReference>
<name>A0A1R1S600_9ACTN</name>
<organism evidence="2 3">
    <name type="scientific">Streptomyces sparsogenes DSM 40356</name>
    <dbReference type="NCBI Taxonomy" id="1331668"/>
    <lineage>
        <taxon>Bacteria</taxon>
        <taxon>Bacillati</taxon>
        <taxon>Actinomycetota</taxon>
        <taxon>Actinomycetes</taxon>
        <taxon>Kitasatosporales</taxon>
        <taxon>Streptomycetaceae</taxon>
        <taxon>Streptomyces</taxon>
    </lineage>
</organism>
<keyword evidence="2" id="KW-0808">Transferase</keyword>
<dbReference type="CDD" id="cd04301">
    <property type="entry name" value="NAT_SF"/>
    <property type="match status" value="1"/>
</dbReference>
<dbReference type="GeneID" id="96742767"/>
<evidence type="ECO:0000313" key="3">
    <source>
        <dbReference type="Proteomes" id="UP000186168"/>
    </source>
</evidence>
<dbReference type="Gene3D" id="3.40.630.30">
    <property type="match status" value="1"/>
</dbReference>
<dbReference type="PANTHER" id="PTHR43441:SF10">
    <property type="entry name" value="ACETYLTRANSFERASE"/>
    <property type="match status" value="1"/>
</dbReference>
<dbReference type="EMBL" id="ASQP01000519">
    <property type="protein sequence ID" value="OMI33690.1"/>
    <property type="molecule type" value="Genomic_DNA"/>
</dbReference>
<evidence type="ECO:0000313" key="2">
    <source>
        <dbReference type="EMBL" id="OMI33690.1"/>
    </source>
</evidence>
<dbReference type="PROSITE" id="PS51186">
    <property type="entry name" value="GNAT"/>
    <property type="match status" value="1"/>
</dbReference>
<dbReference type="InterPro" id="IPR051908">
    <property type="entry name" value="Ribosomal_N-acetyltransferase"/>
</dbReference>
<protein>
    <submittedName>
        <fullName evidence="2">Putative acetyltransferase</fullName>
    </submittedName>
</protein>
<dbReference type="Pfam" id="PF13302">
    <property type="entry name" value="Acetyltransf_3"/>
    <property type="match status" value="1"/>
</dbReference>
<dbReference type="InterPro" id="IPR000182">
    <property type="entry name" value="GNAT_dom"/>
</dbReference>